<evidence type="ECO:0000313" key="4">
    <source>
        <dbReference type="EMBL" id="KAJ8071196.1"/>
    </source>
</evidence>
<keyword evidence="5" id="KW-1185">Reference proteome</keyword>
<dbReference type="PANTHER" id="PTHR42748">
    <property type="entry name" value="NITROGEN METABOLITE REPRESSION PROTEIN NMRA FAMILY MEMBER"/>
    <property type="match status" value="1"/>
</dbReference>
<evidence type="ECO:0000256" key="1">
    <source>
        <dbReference type="ARBA" id="ARBA00006328"/>
    </source>
</evidence>
<evidence type="ECO:0000313" key="5">
    <source>
        <dbReference type="Proteomes" id="UP001152300"/>
    </source>
</evidence>
<comment type="caution">
    <text evidence="4">The sequence shown here is derived from an EMBL/GenBank/DDBJ whole genome shotgun (WGS) entry which is preliminary data.</text>
</comment>
<comment type="similarity">
    <text evidence="1">Belongs to the NmrA-type oxidoreductase family.</text>
</comment>
<proteinExistence type="inferred from homology"/>
<dbReference type="InterPro" id="IPR008030">
    <property type="entry name" value="NmrA-like"/>
</dbReference>
<dbReference type="OrthoDB" id="3358371at2759"/>
<dbReference type="Proteomes" id="UP001152300">
    <property type="component" value="Unassembled WGS sequence"/>
</dbReference>
<protein>
    <recommendedName>
        <fullName evidence="3">NmrA-like domain-containing protein</fullName>
    </recommendedName>
</protein>
<gene>
    <name evidence="4" type="ORF">OCU04_001534</name>
</gene>
<reference evidence="4" key="1">
    <citation type="submission" date="2022-11" db="EMBL/GenBank/DDBJ databases">
        <title>Genome Resource of Sclerotinia nivalis Strain SnTB1, a Plant Pathogen Isolated from American Ginseng.</title>
        <authorList>
            <person name="Fan S."/>
        </authorList>
    </citation>
    <scope>NUCLEOTIDE SEQUENCE</scope>
    <source>
        <strain evidence="4">SnTB1</strain>
    </source>
</reference>
<evidence type="ECO:0000259" key="3">
    <source>
        <dbReference type="Pfam" id="PF05368"/>
    </source>
</evidence>
<dbReference type="SUPFAM" id="SSF51735">
    <property type="entry name" value="NAD(P)-binding Rossmann-fold domains"/>
    <property type="match status" value="1"/>
</dbReference>
<dbReference type="Pfam" id="PF05368">
    <property type="entry name" value="NmrA"/>
    <property type="match status" value="1"/>
</dbReference>
<dbReference type="PANTHER" id="PTHR42748:SF31">
    <property type="entry name" value="NMRA-LIKE DOMAIN-CONTAINING PROTEIN-RELATED"/>
    <property type="match status" value="1"/>
</dbReference>
<dbReference type="Gene3D" id="3.40.50.720">
    <property type="entry name" value="NAD(P)-binding Rossmann-like Domain"/>
    <property type="match status" value="1"/>
</dbReference>
<evidence type="ECO:0000256" key="2">
    <source>
        <dbReference type="ARBA" id="ARBA00022857"/>
    </source>
</evidence>
<dbReference type="InterPro" id="IPR036291">
    <property type="entry name" value="NAD(P)-bd_dom_sf"/>
</dbReference>
<keyword evidence="2" id="KW-0521">NADP</keyword>
<dbReference type="EMBL" id="JAPEIS010000001">
    <property type="protein sequence ID" value="KAJ8071196.1"/>
    <property type="molecule type" value="Genomic_DNA"/>
</dbReference>
<sequence>MSKIFTVFGATGSQGGSVIKYILADSTLSKTFKIRGITRDVSKPAAQALIKQGVEMKAADLSSKASVTEALQGSDTVFLVTNYWESVKYDVEFGQGKNVADAAKELGVQHLIFSSLLHVTELTNSRLSQVPHFDAKADIEEYIRKSGVPASFYLPGYFMTNFLQMVQKGEDGSLILAYPVGKDAKFPLIDVAEDTGKFAKAIIKNRDQTLGQQILGAENYYTPEQVLAELEAVTGKKTSFMQLSAEQFKGFLPSFMADEMLDTHLFIESPGYYNGTELDESQEILEDKLTTWKDFITNSGAF</sequence>
<dbReference type="GO" id="GO:0005634">
    <property type="term" value="C:nucleus"/>
    <property type="evidence" value="ECO:0007669"/>
    <property type="project" value="TreeGrafter"/>
</dbReference>
<dbReference type="CDD" id="cd05251">
    <property type="entry name" value="NmrA_like_SDR_a"/>
    <property type="match status" value="1"/>
</dbReference>
<feature type="domain" description="NmrA-like" evidence="3">
    <location>
        <begin position="2"/>
        <end position="296"/>
    </location>
</feature>
<name>A0A9X0AYB5_9HELO</name>
<organism evidence="4 5">
    <name type="scientific">Sclerotinia nivalis</name>
    <dbReference type="NCBI Taxonomy" id="352851"/>
    <lineage>
        <taxon>Eukaryota</taxon>
        <taxon>Fungi</taxon>
        <taxon>Dikarya</taxon>
        <taxon>Ascomycota</taxon>
        <taxon>Pezizomycotina</taxon>
        <taxon>Leotiomycetes</taxon>
        <taxon>Helotiales</taxon>
        <taxon>Sclerotiniaceae</taxon>
        <taxon>Sclerotinia</taxon>
    </lineage>
</organism>
<dbReference type="AlphaFoldDB" id="A0A9X0AYB5"/>
<dbReference type="InterPro" id="IPR051164">
    <property type="entry name" value="NmrA-like_oxidored"/>
</dbReference>
<dbReference type="Gene3D" id="3.90.25.10">
    <property type="entry name" value="UDP-galactose 4-epimerase, domain 1"/>
    <property type="match status" value="1"/>
</dbReference>
<accession>A0A9X0AYB5</accession>